<protein>
    <submittedName>
        <fullName evidence="5">Integrase</fullName>
    </submittedName>
</protein>
<keyword evidence="6" id="KW-1185">Reference proteome</keyword>
<dbReference type="InterPro" id="IPR010998">
    <property type="entry name" value="Integrase_recombinase_N"/>
</dbReference>
<comment type="similarity">
    <text evidence="1">Belongs to the 'phage' integrase family.</text>
</comment>
<dbReference type="AlphaFoldDB" id="A0A5E4XIV1"/>
<keyword evidence="2" id="KW-0229">DNA integration</keyword>
<evidence type="ECO:0000256" key="1">
    <source>
        <dbReference type="ARBA" id="ARBA00008857"/>
    </source>
</evidence>
<evidence type="ECO:0000256" key="2">
    <source>
        <dbReference type="ARBA" id="ARBA00022908"/>
    </source>
</evidence>
<dbReference type="SUPFAM" id="SSF56349">
    <property type="entry name" value="DNA breaking-rejoining enzymes"/>
    <property type="match status" value="1"/>
</dbReference>
<proteinExistence type="inferred from homology"/>
<dbReference type="PANTHER" id="PTHR30629">
    <property type="entry name" value="PROPHAGE INTEGRASE"/>
    <property type="match status" value="1"/>
</dbReference>
<dbReference type="InterPro" id="IPR050808">
    <property type="entry name" value="Phage_Integrase"/>
</dbReference>
<evidence type="ECO:0000256" key="3">
    <source>
        <dbReference type="ARBA" id="ARBA00023125"/>
    </source>
</evidence>
<dbReference type="InterPro" id="IPR011010">
    <property type="entry name" value="DNA_brk_join_enz"/>
</dbReference>
<dbReference type="Proteomes" id="UP000343317">
    <property type="component" value="Unassembled WGS sequence"/>
</dbReference>
<dbReference type="Pfam" id="PF13356">
    <property type="entry name" value="Arm-DNA-bind_3"/>
    <property type="match status" value="1"/>
</dbReference>
<accession>A0A5E4XIV1</accession>
<dbReference type="Gene3D" id="1.10.150.130">
    <property type="match status" value="1"/>
</dbReference>
<dbReference type="GO" id="GO:0003677">
    <property type="term" value="F:DNA binding"/>
    <property type="evidence" value="ECO:0007669"/>
    <property type="project" value="UniProtKB-KW"/>
</dbReference>
<evidence type="ECO:0000313" key="5">
    <source>
        <dbReference type="EMBL" id="VVE36369.1"/>
    </source>
</evidence>
<dbReference type="GO" id="GO:0015074">
    <property type="term" value="P:DNA integration"/>
    <property type="evidence" value="ECO:0007669"/>
    <property type="project" value="UniProtKB-KW"/>
</dbReference>
<keyword evidence="3" id="KW-0238">DNA-binding</keyword>
<sequence length="209" mass="23649">MPRIFNALDDIQIRHWIAKGEPVAKADGDGLTFTLSKNGTATWVLRYSRGGRRRELTLGNYPDLTLAAARKASRAHRVAIDNGDDPAAEKKLEKARTLEAWTVNQLCDDFAEKVLVPPLADVTIYQHEWNMKTFIRPRLGSIEVRAVKPSDIVFILDDSKRTWQITKRMLTTMRMLFSHAQGKRLIEVNPCFGIDLRALIGNPPPRTTT</sequence>
<dbReference type="RefSeq" id="WP_150622075.1">
    <property type="nucleotide sequence ID" value="NZ_CABPSM010000012.1"/>
</dbReference>
<evidence type="ECO:0000313" key="6">
    <source>
        <dbReference type="Proteomes" id="UP000343317"/>
    </source>
</evidence>
<organism evidence="5 6">
    <name type="scientific">Pandoraea horticolens</name>
    <dbReference type="NCBI Taxonomy" id="2508298"/>
    <lineage>
        <taxon>Bacteria</taxon>
        <taxon>Pseudomonadati</taxon>
        <taxon>Pseudomonadota</taxon>
        <taxon>Betaproteobacteria</taxon>
        <taxon>Burkholderiales</taxon>
        <taxon>Burkholderiaceae</taxon>
        <taxon>Pandoraea</taxon>
    </lineage>
</organism>
<dbReference type="InterPro" id="IPR025166">
    <property type="entry name" value="Integrase_DNA_bind_dom"/>
</dbReference>
<reference evidence="5 6" key="1">
    <citation type="submission" date="2019-08" db="EMBL/GenBank/DDBJ databases">
        <authorList>
            <person name="Peeters C."/>
        </authorList>
    </citation>
    <scope>NUCLEOTIDE SEQUENCE [LARGE SCALE GENOMIC DNA]</scope>
    <source>
        <strain evidence="5 6">LMG 31112</strain>
    </source>
</reference>
<feature type="domain" description="Integrase DNA-binding" evidence="4">
    <location>
        <begin position="8"/>
        <end position="92"/>
    </location>
</feature>
<evidence type="ECO:0000259" key="4">
    <source>
        <dbReference type="Pfam" id="PF13356"/>
    </source>
</evidence>
<name>A0A5E4XIV1_9BURK</name>
<dbReference type="PANTHER" id="PTHR30629:SF2">
    <property type="entry name" value="PROPHAGE INTEGRASE INTS-RELATED"/>
    <property type="match status" value="1"/>
</dbReference>
<gene>
    <name evidence="5" type="ORF">PHO31112_03906</name>
</gene>
<dbReference type="Gene3D" id="3.30.160.390">
    <property type="entry name" value="Integrase, DNA-binding domain"/>
    <property type="match status" value="1"/>
</dbReference>
<dbReference type="InterPro" id="IPR038488">
    <property type="entry name" value="Integrase_DNA-bd_sf"/>
</dbReference>
<dbReference type="EMBL" id="CABPSM010000012">
    <property type="protein sequence ID" value="VVE36369.1"/>
    <property type="molecule type" value="Genomic_DNA"/>
</dbReference>